<evidence type="ECO:0000256" key="1">
    <source>
        <dbReference type="SAM" id="MobiDB-lite"/>
    </source>
</evidence>
<dbReference type="Gene3D" id="2.90.10.10">
    <property type="entry name" value="Bulb-type lectin domain"/>
    <property type="match status" value="2"/>
</dbReference>
<keyword evidence="4" id="KW-1185">Reference proteome</keyword>
<protein>
    <submittedName>
        <fullName evidence="3">VCBS repeat-containing protein</fullName>
    </submittedName>
</protein>
<dbReference type="InterPro" id="IPR036426">
    <property type="entry name" value="Bulb-type_lectin_dom_sf"/>
</dbReference>
<dbReference type="SUPFAM" id="SSF51110">
    <property type="entry name" value="alpha-D-mannose-specific plant lectins"/>
    <property type="match status" value="2"/>
</dbReference>
<sequence>MAKASGTAEPVDALTTETSTTVANPDGSLTTNQSTQPARFKQGSAWTAIDTTLRVGPDGTVAPAAVPASVSLSGGGAGAMATLATSDGLKLSTSAPFDLPKPTLNGDTATYASVLPDIDLQLTATAAGWRDVLIVKTAAAAANPALKNLHFPISTTGLNVSADSAGNLSFKDATGAVRLSSPTSFQWDSSTSSAPAVSQRTATSAAAPRARSASHPSAAKQDSVSTPLEPGAGANVTAMGITASASAIDITPDQSKLGQGTGPWYIDPAVQVTGWSVQSVQVQEYNPDTKYADQVANLGTGYCGYASWPDYCPDPSNGHERAYYRIQIPSQLYTQPTGAPARPTILSSTLAVQVTSASSPSTATTYGVYWTGTIDGDTTWHNQPCGNGMYGCNKVTNNSQALTGTGQISFDVTSAVQQIAGGNNDNWTIAVIPDNESDLYQRHHLANNPSITTTYDLQPSIWWPRTRTDTGQAPGFASNNSHEDCNSGTNPAWIGANQNISLNVSHWSPTGQQLQTTFKFWSDTGAPPIYQTSPYAGNQDVQVPVNSSSMPDGHTFAWYANTTDGSLTSNLTSACFLRVDKTPPNVSINSTDFPPSGSPAAPTTKYASDIGHFTVTAADPVPSGGSASGVACIRITTSSSPATGWTCGESQGDTYAGGHVDYSHIPGLWGTNLLYAQAMDNAGNYSQPAAYSYYAPWKPGTVPTFGDVDGDQKPDILLPDSSGNLRIVGGSADPVHAAAAVAASAPGNDQNNHFTWNDFRITHRGTLDSGLGVDQLIVHNTKDTAQKKFLYLVYNDGHGNFAQKPATLLTRPTQCVLTLGGTPGACPATYGPDWSDITQLVAIGTPEGEATATNVTDPTKHVTITQTSLLAVENGQLWLFRPSDGAYDQLSGTAQLIPFASTVAANTSWNNYDLIAPGPANGLTTPNQATIWARSRLDGTIHSYPIALDSQGNPDYTKLQDPASGYIPHTGSIDPVNFPLVGSSGDLNGDGIPDFWAVKNDPTNRTLYVWPGTADPATKAVNGFAAPANFGSVGTPVSSTLAPGGILHPGDTAYAAHTRLVMQTDGNLVLYSLNTGIALWSTRTNGHLGAWATMQSDGSLVVYTPKTDAGGNPVYPTPGSSSDALWTSGTAGSVGAHATVQADCNFVIYNTANTAIWNSGTYNPNP</sequence>
<dbReference type="PROSITE" id="PS50927">
    <property type="entry name" value="BULB_LECTIN"/>
    <property type="match status" value="1"/>
</dbReference>
<accession>A0ABP5LJ71</accession>
<dbReference type="SMART" id="SM00108">
    <property type="entry name" value="B_lectin"/>
    <property type="match status" value="1"/>
</dbReference>
<dbReference type="EMBL" id="BAAANT010000023">
    <property type="protein sequence ID" value="GAA2148312.1"/>
    <property type="molecule type" value="Genomic_DNA"/>
</dbReference>
<feature type="region of interest" description="Disordered" evidence="1">
    <location>
        <begin position="182"/>
        <end position="231"/>
    </location>
</feature>
<comment type="caution">
    <text evidence="3">The sequence shown here is derived from an EMBL/GenBank/DDBJ whole genome shotgun (WGS) entry which is preliminary data.</text>
</comment>
<dbReference type="InterPro" id="IPR001480">
    <property type="entry name" value="Bulb-type_lectin_dom"/>
</dbReference>
<gene>
    <name evidence="3" type="ORF">GCM10009760_40200</name>
</gene>
<evidence type="ECO:0000313" key="4">
    <source>
        <dbReference type="Proteomes" id="UP001422759"/>
    </source>
</evidence>
<evidence type="ECO:0000259" key="2">
    <source>
        <dbReference type="PROSITE" id="PS50927"/>
    </source>
</evidence>
<feature type="compositionally biased region" description="Polar residues" evidence="1">
    <location>
        <begin position="182"/>
        <end position="199"/>
    </location>
</feature>
<feature type="compositionally biased region" description="Low complexity" evidence="1">
    <location>
        <begin position="200"/>
        <end position="219"/>
    </location>
</feature>
<feature type="region of interest" description="Disordered" evidence="1">
    <location>
        <begin position="1"/>
        <end position="40"/>
    </location>
</feature>
<dbReference type="Proteomes" id="UP001422759">
    <property type="component" value="Unassembled WGS sequence"/>
</dbReference>
<proteinExistence type="predicted"/>
<reference evidence="4" key="1">
    <citation type="journal article" date="2019" name="Int. J. Syst. Evol. Microbiol.">
        <title>The Global Catalogue of Microorganisms (GCM) 10K type strain sequencing project: providing services to taxonomists for standard genome sequencing and annotation.</title>
        <authorList>
            <consortium name="The Broad Institute Genomics Platform"/>
            <consortium name="The Broad Institute Genome Sequencing Center for Infectious Disease"/>
            <person name="Wu L."/>
            <person name="Ma J."/>
        </authorList>
    </citation>
    <scope>NUCLEOTIDE SEQUENCE [LARGE SCALE GENOMIC DNA]</scope>
    <source>
        <strain evidence="4">JCM 14560</strain>
    </source>
</reference>
<evidence type="ECO:0000313" key="3">
    <source>
        <dbReference type="EMBL" id="GAA2148312.1"/>
    </source>
</evidence>
<feature type="compositionally biased region" description="Polar residues" evidence="1">
    <location>
        <begin position="15"/>
        <end position="37"/>
    </location>
</feature>
<name>A0ABP5LJ71_9ACTN</name>
<feature type="domain" description="Bulb-type lectin" evidence="2">
    <location>
        <begin position="1038"/>
        <end position="1161"/>
    </location>
</feature>
<organism evidence="3 4">
    <name type="scientific">Kitasatospora kazusensis</name>
    <dbReference type="NCBI Taxonomy" id="407974"/>
    <lineage>
        <taxon>Bacteria</taxon>
        <taxon>Bacillati</taxon>
        <taxon>Actinomycetota</taxon>
        <taxon>Actinomycetes</taxon>
        <taxon>Kitasatosporales</taxon>
        <taxon>Streptomycetaceae</taxon>
        <taxon>Kitasatospora</taxon>
    </lineage>
</organism>